<keyword evidence="2" id="KW-1133">Transmembrane helix</keyword>
<reference evidence="4" key="1">
    <citation type="submission" date="2024-02" db="EMBL/GenBank/DDBJ databases">
        <authorList>
            <consortium name="ELIXIR-Norway"/>
            <consortium name="Elixir Norway"/>
        </authorList>
    </citation>
    <scope>NUCLEOTIDE SEQUENCE</scope>
</reference>
<feature type="region of interest" description="Disordered" evidence="1">
    <location>
        <begin position="70"/>
        <end position="93"/>
    </location>
</feature>
<feature type="transmembrane region" description="Helical" evidence="2">
    <location>
        <begin position="158"/>
        <end position="179"/>
    </location>
</feature>
<name>A0ABP0VKL1_9BRYO</name>
<dbReference type="EMBL" id="CAXAQS010001024">
    <property type="protein sequence ID" value="CAK9254383.1"/>
    <property type="molecule type" value="Genomic_DNA"/>
</dbReference>
<feature type="transmembrane region" description="Helical" evidence="2">
    <location>
        <begin position="121"/>
        <end position="146"/>
    </location>
</feature>
<proteinExistence type="predicted"/>
<evidence type="ECO:0000313" key="4">
    <source>
        <dbReference type="EMBL" id="CAK9254383.1"/>
    </source>
</evidence>
<sequence>MQQHFVLVLLLSFLVFATVFGPCFGSGGGGGGGDDDVVVDGILSVVQQSGGGGSLTGGSLEVGSTSVVRTSRSWSSSNDNGEEEEEEEEEEEDHVVEVPRRWWNKLGVMGNVVGDAECEELYGLMPCSTSLGGNLSLLLIYGFMLLKAAQLLSDGSELLLAVLSPGIIGGLVLPILGALPDALLILGE</sequence>
<accession>A0ABP0VKL1</accession>
<evidence type="ECO:0000256" key="1">
    <source>
        <dbReference type="SAM" id="MobiDB-lite"/>
    </source>
</evidence>
<dbReference type="Proteomes" id="UP001497444">
    <property type="component" value="Unassembled WGS sequence"/>
</dbReference>
<gene>
    <name evidence="4" type="ORF">CSSPJE1EN1_LOCUS29761</name>
</gene>
<protein>
    <submittedName>
        <fullName evidence="4">Uncharacterized protein</fullName>
    </submittedName>
</protein>
<feature type="chain" id="PRO_5046850804" evidence="3">
    <location>
        <begin position="26"/>
        <end position="188"/>
    </location>
</feature>
<feature type="compositionally biased region" description="Acidic residues" evidence="1">
    <location>
        <begin position="80"/>
        <end position="93"/>
    </location>
</feature>
<evidence type="ECO:0000256" key="2">
    <source>
        <dbReference type="SAM" id="Phobius"/>
    </source>
</evidence>
<comment type="caution">
    <text evidence="4">The sequence shown here is derived from an EMBL/GenBank/DDBJ whole genome shotgun (WGS) entry which is preliminary data.</text>
</comment>
<feature type="signal peptide" evidence="3">
    <location>
        <begin position="1"/>
        <end position="25"/>
    </location>
</feature>
<evidence type="ECO:0000313" key="5">
    <source>
        <dbReference type="Proteomes" id="UP001497444"/>
    </source>
</evidence>
<organism evidence="4 5">
    <name type="scientific">Sphagnum jensenii</name>
    <dbReference type="NCBI Taxonomy" id="128206"/>
    <lineage>
        <taxon>Eukaryota</taxon>
        <taxon>Viridiplantae</taxon>
        <taxon>Streptophyta</taxon>
        <taxon>Embryophyta</taxon>
        <taxon>Bryophyta</taxon>
        <taxon>Sphagnophytina</taxon>
        <taxon>Sphagnopsida</taxon>
        <taxon>Sphagnales</taxon>
        <taxon>Sphagnaceae</taxon>
        <taxon>Sphagnum</taxon>
    </lineage>
</organism>
<evidence type="ECO:0000256" key="3">
    <source>
        <dbReference type="SAM" id="SignalP"/>
    </source>
</evidence>
<keyword evidence="5" id="KW-1185">Reference proteome</keyword>
<keyword evidence="3" id="KW-0732">Signal</keyword>
<keyword evidence="2" id="KW-0472">Membrane</keyword>
<keyword evidence="2" id="KW-0812">Transmembrane</keyword>